<dbReference type="Proteomes" id="UP001342826">
    <property type="component" value="Unassembled WGS sequence"/>
</dbReference>
<dbReference type="InterPro" id="IPR022451">
    <property type="entry name" value="CHP03829_YokU"/>
</dbReference>
<accession>A0ABU6P553</accession>
<dbReference type="InterPro" id="IPR022453">
    <property type="entry name" value="Znf_MqsA-type"/>
</dbReference>
<evidence type="ECO:0000313" key="2">
    <source>
        <dbReference type="Proteomes" id="UP001342826"/>
    </source>
</evidence>
<evidence type="ECO:0000313" key="1">
    <source>
        <dbReference type="EMBL" id="MED4404058.1"/>
    </source>
</evidence>
<dbReference type="NCBIfam" id="TIGR03831">
    <property type="entry name" value="YgiT_finger"/>
    <property type="match status" value="1"/>
</dbReference>
<keyword evidence="2" id="KW-1185">Reference proteome</keyword>
<dbReference type="CDD" id="cd12870">
    <property type="entry name" value="MqsA"/>
    <property type="match status" value="1"/>
</dbReference>
<dbReference type="NCBIfam" id="TIGR03829">
    <property type="entry name" value="YokU_near_AblA"/>
    <property type="match status" value="1"/>
</dbReference>
<gene>
    <name evidence="1" type="ORF">P9271_22490</name>
</gene>
<dbReference type="Pfam" id="PF14122">
    <property type="entry name" value="YokU"/>
    <property type="match status" value="1"/>
</dbReference>
<name>A0ABU6P553_9BACI</name>
<dbReference type="RefSeq" id="WP_328002147.1">
    <property type="nucleotide sequence ID" value="NZ_JARTFS010000023.1"/>
</dbReference>
<protein>
    <submittedName>
        <fullName evidence="1">YokU family protein</fullName>
    </submittedName>
</protein>
<comment type="caution">
    <text evidence="1">The sequence shown here is derived from an EMBL/GenBank/DDBJ whole genome shotgun (WGS) entry which is preliminary data.</text>
</comment>
<dbReference type="EMBL" id="JARTFS010000023">
    <property type="protein sequence ID" value="MED4404058.1"/>
    <property type="molecule type" value="Genomic_DNA"/>
</dbReference>
<sequence>MNCEWCGAENVLQTHNDVYWELPDGTRAVQIKKTPCVKCPSCGMEYQTEETVEEIEVQLMLINLKQVPESLTFEELMKTPRHLKRNYFDFLR</sequence>
<reference evidence="1 2" key="1">
    <citation type="submission" date="2023-03" db="EMBL/GenBank/DDBJ databases">
        <title>Bacillus Genome Sequencing.</title>
        <authorList>
            <person name="Dunlap C."/>
        </authorList>
    </citation>
    <scope>NUCLEOTIDE SEQUENCE [LARGE SCALE GENOMIC DNA]</scope>
    <source>
        <strain evidence="1 2">NRS-1717</strain>
    </source>
</reference>
<organism evidence="1 2">
    <name type="scientific">Metabacillus fastidiosus</name>
    <dbReference type="NCBI Taxonomy" id="1458"/>
    <lineage>
        <taxon>Bacteria</taxon>
        <taxon>Bacillati</taxon>
        <taxon>Bacillota</taxon>
        <taxon>Bacilli</taxon>
        <taxon>Bacillales</taxon>
        <taxon>Bacillaceae</taxon>
        <taxon>Metabacillus</taxon>
    </lineage>
</organism>
<proteinExistence type="predicted"/>